<evidence type="ECO:0000313" key="1">
    <source>
        <dbReference type="EMBL" id="SDW35583.1"/>
    </source>
</evidence>
<evidence type="ECO:0008006" key="3">
    <source>
        <dbReference type="Google" id="ProtNLM"/>
    </source>
</evidence>
<dbReference type="Proteomes" id="UP000199118">
    <property type="component" value="Unassembled WGS sequence"/>
</dbReference>
<dbReference type="STRING" id="356660.SAMN05444336_101791"/>
<dbReference type="InterPro" id="IPR011738">
    <property type="entry name" value="Phage_CHP"/>
</dbReference>
<gene>
    <name evidence="1" type="ORF">SAMN05444336_101791</name>
</gene>
<sequence length="193" mass="20787">MITELEPAAVAPVDLDAFAAHLRVATGFAGAPDEAALIERCARAAGAGIEGLVGKRLIRRRFKWTVSRWRDPARVAIPLAPVAQVNAVTVIDAEGVWQSVDSDRWVLIPDGFRPVLAGRGGRLLPGIPADGVAEVEVVAGHGDAPEDIPEELRQAVMLLGAQYYEQRHAAAEGLDELPFGVRDLVARHRELRL</sequence>
<dbReference type="EMBL" id="FNMZ01000001">
    <property type="protein sequence ID" value="SDW35583.1"/>
    <property type="molecule type" value="Genomic_DNA"/>
</dbReference>
<protein>
    <recommendedName>
        <fullName evidence="3">Phage gp6-like head-tail connector protein</fullName>
    </recommendedName>
</protein>
<name>A0A1H2SV91_9RHOB</name>
<dbReference type="NCBIfam" id="TIGR01560">
    <property type="entry name" value="put_DNA_pack"/>
    <property type="match status" value="1"/>
</dbReference>
<keyword evidence="2" id="KW-1185">Reference proteome</keyword>
<organism evidence="1 2">
    <name type="scientific">Albimonas donghaensis</name>
    <dbReference type="NCBI Taxonomy" id="356660"/>
    <lineage>
        <taxon>Bacteria</taxon>
        <taxon>Pseudomonadati</taxon>
        <taxon>Pseudomonadota</taxon>
        <taxon>Alphaproteobacteria</taxon>
        <taxon>Rhodobacterales</taxon>
        <taxon>Paracoccaceae</taxon>
        <taxon>Albimonas</taxon>
    </lineage>
</organism>
<dbReference type="RefSeq" id="WP_092679793.1">
    <property type="nucleotide sequence ID" value="NZ_FNMZ01000001.1"/>
</dbReference>
<dbReference type="NCBIfam" id="TIGR02215">
    <property type="entry name" value="phage_chp_gp8"/>
    <property type="match status" value="1"/>
</dbReference>
<dbReference type="OrthoDB" id="8478788at2"/>
<accession>A0A1H2SV91</accession>
<dbReference type="Gene3D" id="1.10.3230.30">
    <property type="entry name" value="Phage gp6-like head-tail connector protein"/>
    <property type="match status" value="1"/>
</dbReference>
<dbReference type="CDD" id="cd08054">
    <property type="entry name" value="gp6"/>
    <property type="match status" value="1"/>
</dbReference>
<evidence type="ECO:0000313" key="2">
    <source>
        <dbReference type="Proteomes" id="UP000199118"/>
    </source>
</evidence>
<dbReference type="InterPro" id="IPR006450">
    <property type="entry name" value="Phage_HK97_gp6-like"/>
</dbReference>
<dbReference type="AlphaFoldDB" id="A0A1H2SV91"/>
<reference evidence="1 2" key="1">
    <citation type="submission" date="2016-10" db="EMBL/GenBank/DDBJ databases">
        <authorList>
            <person name="de Groot N.N."/>
        </authorList>
    </citation>
    <scope>NUCLEOTIDE SEQUENCE [LARGE SCALE GENOMIC DNA]</scope>
    <source>
        <strain evidence="1 2">DSM 17890</strain>
    </source>
</reference>
<proteinExistence type="predicted"/>